<reference evidence="4 5" key="1">
    <citation type="journal article" date="2013" name="Int. J. Syst. Evol. Microbiol.">
        <title>Marinicauda pacifica gen. nov., sp. nov., a prosthecate alphaproteobacterium of the family Hyphomonadaceae isolated from deep seawater.</title>
        <authorList>
            <person name="Zhang X.Y."/>
            <person name="Li G.W."/>
            <person name="Wang C.S."/>
            <person name="Zhang Y.J."/>
            <person name="Xu X.W."/>
            <person name="Li H."/>
            <person name="Liu A."/>
            <person name="Liu C."/>
            <person name="Xie B.B."/>
            <person name="Qin Q.L."/>
            <person name="Xu Z."/>
            <person name="Chen X.L."/>
            <person name="Zhou B.C."/>
            <person name="Zhang Y.Z."/>
        </authorList>
    </citation>
    <scope>NUCLEOTIDE SEQUENCE [LARGE SCALE GENOMIC DNA]</scope>
    <source>
        <strain evidence="4 5">P-1 km-3</strain>
    </source>
</reference>
<evidence type="ECO:0000313" key="4">
    <source>
        <dbReference type="EMBL" id="TGY92184.1"/>
    </source>
</evidence>
<dbReference type="GO" id="GO:0016758">
    <property type="term" value="F:hexosyltransferase activity"/>
    <property type="evidence" value="ECO:0007669"/>
    <property type="project" value="TreeGrafter"/>
</dbReference>
<dbReference type="CDD" id="cd06533">
    <property type="entry name" value="Glyco_transf_WecG_TagA"/>
    <property type="match status" value="1"/>
</dbReference>
<sequence>MTAQFPTPPTSLTDTPGRRTGRDDRRVHNRHVWFLNSAFDRIGFDTALRRVSERDAGRGFAFVVTPNVDHLVRLSRDPVLAPLYAQAWLTVCDSRVLELIAGLSGEAVDVTPGSDLTEALFEQVISPDDAITVIGGDEETVNRVRERYALTALNWYNPPMGLRHKPDEIARCAQFVARNPARFVFLCVGSPQQEMIAEACLDRGDCTGVGLCVGASLDFLSGKARRAPVWMRRLRLEWLHRLSEEPRRLWKRYLVDGPKIAFIWWEWRRARAKLRRFERELEERLF</sequence>
<evidence type="ECO:0000256" key="3">
    <source>
        <dbReference type="SAM" id="MobiDB-lite"/>
    </source>
</evidence>
<dbReference type="OrthoDB" id="9771846at2"/>
<dbReference type="Proteomes" id="UP000305451">
    <property type="component" value="Unassembled WGS sequence"/>
</dbReference>
<comment type="caution">
    <text evidence="4">The sequence shown here is derived from an EMBL/GenBank/DDBJ whole genome shotgun (WGS) entry which is preliminary data.</text>
</comment>
<dbReference type="NCBIfam" id="TIGR00696">
    <property type="entry name" value="wecG_tagA_cpsF"/>
    <property type="match status" value="1"/>
</dbReference>
<feature type="region of interest" description="Disordered" evidence="3">
    <location>
        <begin position="1"/>
        <end position="23"/>
    </location>
</feature>
<proteinExistence type="predicted"/>
<dbReference type="RefSeq" id="WP_135945318.1">
    <property type="nucleotide sequence ID" value="NZ_BMEI01000003.1"/>
</dbReference>
<protein>
    <submittedName>
        <fullName evidence="4">Glycosyltransferase</fullName>
    </submittedName>
</protein>
<keyword evidence="1" id="KW-0328">Glycosyltransferase</keyword>
<keyword evidence="5" id="KW-1185">Reference proteome</keyword>
<dbReference type="PANTHER" id="PTHR34136">
    <property type="match status" value="1"/>
</dbReference>
<dbReference type="PANTHER" id="PTHR34136:SF1">
    <property type="entry name" value="UDP-N-ACETYL-D-MANNOSAMINURONIC ACID TRANSFERASE"/>
    <property type="match status" value="1"/>
</dbReference>
<dbReference type="InterPro" id="IPR004629">
    <property type="entry name" value="WecG_TagA_CpsF"/>
</dbReference>
<evidence type="ECO:0000256" key="2">
    <source>
        <dbReference type="ARBA" id="ARBA00022679"/>
    </source>
</evidence>
<evidence type="ECO:0000313" key="5">
    <source>
        <dbReference type="Proteomes" id="UP000305451"/>
    </source>
</evidence>
<evidence type="ECO:0000256" key="1">
    <source>
        <dbReference type="ARBA" id="ARBA00022676"/>
    </source>
</evidence>
<organism evidence="4 5">
    <name type="scientific">Marinicauda pacifica</name>
    <dbReference type="NCBI Taxonomy" id="1133559"/>
    <lineage>
        <taxon>Bacteria</taxon>
        <taxon>Pseudomonadati</taxon>
        <taxon>Pseudomonadota</taxon>
        <taxon>Alphaproteobacteria</taxon>
        <taxon>Maricaulales</taxon>
        <taxon>Maricaulaceae</taxon>
        <taxon>Marinicauda</taxon>
    </lineage>
</organism>
<gene>
    <name evidence="4" type="ORF">E5162_11025</name>
</gene>
<name>A0A4S2H8M3_9PROT</name>
<accession>A0A4S2H8M3</accession>
<dbReference type="EMBL" id="SRXV01000003">
    <property type="protein sequence ID" value="TGY92184.1"/>
    <property type="molecule type" value="Genomic_DNA"/>
</dbReference>
<dbReference type="AlphaFoldDB" id="A0A4S2H8M3"/>
<keyword evidence="2 4" id="KW-0808">Transferase</keyword>
<dbReference type="Pfam" id="PF03808">
    <property type="entry name" value="Glyco_tran_WecG"/>
    <property type="match status" value="1"/>
</dbReference>